<evidence type="ECO:0000313" key="2">
    <source>
        <dbReference type="EMBL" id="MBW6437080.1"/>
    </source>
</evidence>
<name>A0ABS7B7P5_9ACTN</name>
<proteinExistence type="predicted"/>
<evidence type="ECO:0000259" key="1">
    <source>
        <dbReference type="Pfam" id="PF12323"/>
    </source>
</evidence>
<sequence length="63" mass="7310">MVAMVERGYKYRFYPTPTQAELLTRTFGCVRLVYNLGLQARRESWKQREEKVGYSATSAMLTG</sequence>
<organism evidence="2 3">
    <name type="scientific">Actinoplanes hulinensis</name>
    <dbReference type="NCBI Taxonomy" id="1144547"/>
    <lineage>
        <taxon>Bacteria</taxon>
        <taxon>Bacillati</taxon>
        <taxon>Actinomycetota</taxon>
        <taxon>Actinomycetes</taxon>
        <taxon>Micromonosporales</taxon>
        <taxon>Micromonosporaceae</taxon>
        <taxon>Actinoplanes</taxon>
    </lineage>
</organism>
<evidence type="ECO:0000313" key="3">
    <source>
        <dbReference type="Proteomes" id="UP001519863"/>
    </source>
</evidence>
<reference evidence="2 3" key="1">
    <citation type="journal article" date="2013" name="Antonie Van Leeuwenhoek">
        <title>Actinoplanes hulinensis sp. nov., a novel actinomycete isolated from soybean root (Glycine max (L.) Merr).</title>
        <authorList>
            <person name="Shen Y."/>
            <person name="Liu C."/>
            <person name="Wang X."/>
            <person name="Zhao J."/>
            <person name="Jia F."/>
            <person name="Zhang Y."/>
            <person name="Wang L."/>
            <person name="Yang D."/>
            <person name="Xiang W."/>
        </authorList>
    </citation>
    <scope>NUCLEOTIDE SEQUENCE [LARGE SCALE GENOMIC DNA]</scope>
    <source>
        <strain evidence="2 3">NEAU-M9</strain>
    </source>
</reference>
<dbReference type="Pfam" id="PF12323">
    <property type="entry name" value="HTH_OrfB_IS605"/>
    <property type="match status" value="1"/>
</dbReference>
<comment type="caution">
    <text evidence="2">The sequence shown here is derived from an EMBL/GenBank/DDBJ whole genome shotgun (WGS) entry which is preliminary data.</text>
</comment>
<dbReference type="EMBL" id="JAHXZI010000014">
    <property type="protein sequence ID" value="MBW6437080.1"/>
    <property type="molecule type" value="Genomic_DNA"/>
</dbReference>
<gene>
    <name evidence="2" type="ORF">KZ829_25370</name>
</gene>
<dbReference type="Proteomes" id="UP001519863">
    <property type="component" value="Unassembled WGS sequence"/>
</dbReference>
<accession>A0ABS7B7P5</accession>
<keyword evidence="3" id="KW-1185">Reference proteome</keyword>
<protein>
    <submittedName>
        <fullName evidence="2">Helix-turn-helix domain-containing protein</fullName>
    </submittedName>
</protein>
<dbReference type="RefSeq" id="WP_220146430.1">
    <property type="nucleotide sequence ID" value="NZ_JAHXZI010000014.1"/>
</dbReference>
<dbReference type="InterPro" id="IPR021027">
    <property type="entry name" value="Transposase_put_HTH"/>
</dbReference>
<feature type="domain" description="Transposase putative helix-turn-helix" evidence="1">
    <location>
        <begin position="4"/>
        <end position="49"/>
    </location>
</feature>